<comment type="caution">
    <text evidence="1">The sequence shown here is derived from an EMBL/GenBank/DDBJ whole genome shotgun (WGS) entry which is preliminary data.</text>
</comment>
<evidence type="ECO:0008006" key="3">
    <source>
        <dbReference type="Google" id="ProtNLM"/>
    </source>
</evidence>
<dbReference type="AlphaFoldDB" id="A0A9D5A501"/>
<name>A0A9D5A501_PEA</name>
<organism evidence="1 2">
    <name type="scientific">Pisum sativum</name>
    <name type="common">Garden pea</name>
    <name type="synonym">Lathyrus oleraceus</name>
    <dbReference type="NCBI Taxonomy" id="3888"/>
    <lineage>
        <taxon>Eukaryota</taxon>
        <taxon>Viridiplantae</taxon>
        <taxon>Streptophyta</taxon>
        <taxon>Embryophyta</taxon>
        <taxon>Tracheophyta</taxon>
        <taxon>Spermatophyta</taxon>
        <taxon>Magnoliopsida</taxon>
        <taxon>eudicotyledons</taxon>
        <taxon>Gunneridae</taxon>
        <taxon>Pentapetalae</taxon>
        <taxon>rosids</taxon>
        <taxon>fabids</taxon>
        <taxon>Fabales</taxon>
        <taxon>Fabaceae</taxon>
        <taxon>Papilionoideae</taxon>
        <taxon>50 kb inversion clade</taxon>
        <taxon>NPAAA clade</taxon>
        <taxon>Hologalegina</taxon>
        <taxon>IRL clade</taxon>
        <taxon>Fabeae</taxon>
        <taxon>Lathyrus</taxon>
    </lineage>
</organism>
<keyword evidence="2" id="KW-1185">Reference proteome</keyword>
<dbReference type="EMBL" id="JAMSHJ010000006">
    <property type="protein sequence ID" value="KAI5393095.1"/>
    <property type="molecule type" value="Genomic_DNA"/>
</dbReference>
<proteinExistence type="predicted"/>
<dbReference type="Gramene" id="Psat06G0029300-T1">
    <property type="protein sequence ID" value="KAI5393095.1"/>
    <property type="gene ID" value="KIW84_060293"/>
</dbReference>
<gene>
    <name evidence="1" type="ORF">KIW84_060293</name>
</gene>
<dbReference type="Proteomes" id="UP001058974">
    <property type="component" value="Chromosome 6"/>
</dbReference>
<reference evidence="1 2" key="1">
    <citation type="journal article" date="2022" name="Nat. Genet.">
        <title>Improved pea reference genome and pan-genome highlight genomic features and evolutionary characteristics.</title>
        <authorList>
            <person name="Yang T."/>
            <person name="Liu R."/>
            <person name="Luo Y."/>
            <person name="Hu S."/>
            <person name="Wang D."/>
            <person name="Wang C."/>
            <person name="Pandey M.K."/>
            <person name="Ge S."/>
            <person name="Xu Q."/>
            <person name="Li N."/>
            <person name="Li G."/>
            <person name="Huang Y."/>
            <person name="Saxena R.K."/>
            <person name="Ji Y."/>
            <person name="Li M."/>
            <person name="Yan X."/>
            <person name="He Y."/>
            <person name="Liu Y."/>
            <person name="Wang X."/>
            <person name="Xiang C."/>
            <person name="Varshney R.K."/>
            <person name="Ding H."/>
            <person name="Gao S."/>
            <person name="Zong X."/>
        </authorList>
    </citation>
    <scope>NUCLEOTIDE SEQUENCE [LARGE SCALE GENOMIC DNA]</scope>
    <source>
        <strain evidence="1 2">cv. Zhongwan 6</strain>
    </source>
</reference>
<evidence type="ECO:0000313" key="1">
    <source>
        <dbReference type="EMBL" id="KAI5393095.1"/>
    </source>
</evidence>
<evidence type="ECO:0000313" key="2">
    <source>
        <dbReference type="Proteomes" id="UP001058974"/>
    </source>
</evidence>
<dbReference type="PANTHER" id="PTHR33116">
    <property type="entry name" value="REVERSE TRANSCRIPTASE ZINC-BINDING DOMAIN-CONTAINING PROTEIN-RELATED-RELATED"/>
    <property type="match status" value="1"/>
</dbReference>
<protein>
    <recommendedName>
        <fullName evidence="3">Reverse transcriptase zinc-binding domain-containing protein</fullName>
    </recommendedName>
</protein>
<sequence>MISNRMRVKTVTRHSKYLGLPVVFGRSKKDIFSLVVEGVWKKVKGWKETFLSRGGKEGSKNGESKIHWMGWDRMSGAKGIGGCWNVGLVQYLFDPVEASQIIDIPLSFRRPQDELIWHNENYGSYFVRYAYHTFFHDKASKKPSPLLYLIRDCGRSCGVHISALHSGIFYGGWPRIFSQQGSIFSKKGINLDTSCPLCRAASETSQRLFMQCKFFKLVCFSLSLGFRIPENSDLNDWLLLCLTCDNLLKSQLMCTTLWKTWCARNKCHFQQKIRNPQAVAVEVMESVQEFNKETPTKKVQGN</sequence>
<accession>A0A9D5A501</accession>
<dbReference type="PANTHER" id="PTHR33116:SF86">
    <property type="entry name" value="REVERSE TRANSCRIPTASE DOMAIN-CONTAINING PROTEIN"/>
    <property type="match status" value="1"/>
</dbReference>